<dbReference type="InterPro" id="IPR011009">
    <property type="entry name" value="Kinase-like_dom_sf"/>
</dbReference>
<dbReference type="eggNOG" id="COG0515">
    <property type="taxonomic scope" value="Bacteria"/>
</dbReference>
<reference evidence="10 11" key="1">
    <citation type="journal article" date="2013" name="Genome Announc.">
        <title>Draft Genome Sequence of Cesiribacter andamanensis Strain AMV16T, Isolated from a Soil Sample from a Mud Volcano in the Andaman Islands, India.</title>
        <authorList>
            <person name="Shivaji S."/>
            <person name="Ara S."/>
            <person name="Begum Z."/>
            <person name="Srinivas T.N."/>
            <person name="Singh A."/>
            <person name="Kumar Pinnaka A."/>
        </authorList>
    </citation>
    <scope>NUCLEOTIDE SEQUENCE [LARGE SCALE GENOMIC DNA]</scope>
    <source>
        <strain evidence="10 11">AMV16</strain>
    </source>
</reference>
<dbReference type="PANTHER" id="PTHR43671">
    <property type="entry name" value="SERINE/THREONINE-PROTEIN KINASE NEK"/>
    <property type="match status" value="1"/>
</dbReference>
<dbReference type="InterPro" id="IPR050660">
    <property type="entry name" value="NEK_Ser/Thr_kinase"/>
</dbReference>
<dbReference type="InterPro" id="IPR008271">
    <property type="entry name" value="Ser/Thr_kinase_AS"/>
</dbReference>
<gene>
    <name evidence="10" type="primary">prkC_1</name>
    <name evidence="10" type="ORF">ADICEAN_01565</name>
</gene>
<proteinExistence type="inferred from homology"/>
<organism evidence="10 11">
    <name type="scientific">Cesiribacter andamanensis AMV16</name>
    <dbReference type="NCBI Taxonomy" id="1279009"/>
    <lineage>
        <taxon>Bacteria</taxon>
        <taxon>Pseudomonadati</taxon>
        <taxon>Bacteroidota</taxon>
        <taxon>Cytophagia</taxon>
        <taxon>Cytophagales</taxon>
        <taxon>Cesiribacteraceae</taxon>
        <taxon>Cesiribacter</taxon>
    </lineage>
</organism>
<feature type="domain" description="Protein kinase" evidence="9">
    <location>
        <begin position="14"/>
        <end position="272"/>
    </location>
</feature>
<evidence type="ECO:0000256" key="8">
    <source>
        <dbReference type="SAM" id="MobiDB-lite"/>
    </source>
</evidence>
<comment type="caution">
    <text evidence="10">The sequence shown here is derived from an EMBL/GenBank/DDBJ whole genome shotgun (WGS) entry which is preliminary data.</text>
</comment>
<feature type="compositionally biased region" description="Low complexity" evidence="8">
    <location>
        <begin position="410"/>
        <end position="435"/>
    </location>
</feature>
<comment type="similarity">
    <text evidence="1">Belongs to the protein kinase superfamily. NEK Ser/Thr protein kinase family. NIMA subfamily.</text>
</comment>
<evidence type="ECO:0000313" key="10">
    <source>
        <dbReference type="EMBL" id="EMR03311.1"/>
    </source>
</evidence>
<dbReference type="CDD" id="cd14014">
    <property type="entry name" value="STKc_PknB_like"/>
    <property type="match status" value="1"/>
</dbReference>
<evidence type="ECO:0000256" key="5">
    <source>
        <dbReference type="ARBA" id="ARBA00022777"/>
    </source>
</evidence>
<sequence length="500" mass="53153">MPVFEPNTIFAGRYRLEHLLGEGGFSEVWKASDLMAHEATVALKIYAPQQGLDEWGLQQFRNEFALTHNLSHPHLLKVNHFDVADGSPYLLMTYCPYGSLGEGLRKGETYSERQVALVMSQIGSALEEIHRQQPSIIHQDIKPDNILLLQPDLFMLADFGISSRLRTTLTHTAASLQAITVAYAPPERFDRHPAADAASDIFSLGVSLYEMCTGTVPWEGAGGQCLLKGARIPALPPAYSPALSAILEACMAADPSNRPSASAICKLGSQYLETGSWPGAGKKNRIRPLSKTLVSGLATAAVALVATAGVALYELEPAGASPTPGQEESLAGNPAGSAHDSRIQEPGKSVSLEPITPPIASSSPAKKGVQPPGRHQEPARQQASRSSAQPGSTRFAEKPLLVPKEMSGNTGTAAGGAPSAAAARPAATTPATGPAKKPDRIARSPQSSKSSTTATSRPATSNTTISKKKKPLFQLRPKSSSAPRKNPHHKRVKKLKRRFS</sequence>
<feature type="compositionally biased region" description="Low complexity" evidence="8">
    <location>
        <begin position="443"/>
        <end position="464"/>
    </location>
</feature>
<feature type="region of interest" description="Disordered" evidence="8">
    <location>
        <begin position="319"/>
        <end position="500"/>
    </location>
</feature>
<dbReference type="STRING" id="1279009.ADICEAN_01565"/>
<keyword evidence="11" id="KW-1185">Reference proteome</keyword>
<evidence type="ECO:0000256" key="2">
    <source>
        <dbReference type="ARBA" id="ARBA00012513"/>
    </source>
</evidence>
<dbReference type="InterPro" id="IPR017441">
    <property type="entry name" value="Protein_kinase_ATP_BS"/>
</dbReference>
<evidence type="ECO:0000256" key="7">
    <source>
        <dbReference type="PROSITE-ProRule" id="PRU10141"/>
    </source>
</evidence>
<evidence type="ECO:0000313" key="11">
    <source>
        <dbReference type="Proteomes" id="UP000011910"/>
    </source>
</evidence>
<dbReference type="PROSITE" id="PS00107">
    <property type="entry name" value="PROTEIN_KINASE_ATP"/>
    <property type="match status" value="1"/>
</dbReference>
<dbReference type="EC" id="2.7.11.1" evidence="2"/>
<dbReference type="PROSITE" id="PS00108">
    <property type="entry name" value="PROTEIN_KINASE_ST"/>
    <property type="match status" value="1"/>
</dbReference>
<dbReference type="InterPro" id="IPR000719">
    <property type="entry name" value="Prot_kinase_dom"/>
</dbReference>
<dbReference type="Pfam" id="PF00069">
    <property type="entry name" value="Pkinase"/>
    <property type="match status" value="1"/>
</dbReference>
<dbReference type="SUPFAM" id="SSF56112">
    <property type="entry name" value="Protein kinase-like (PK-like)"/>
    <property type="match status" value="1"/>
</dbReference>
<feature type="compositionally biased region" description="Basic residues" evidence="8">
    <location>
        <begin position="485"/>
        <end position="500"/>
    </location>
</feature>
<dbReference type="AlphaFoldDB" id="M7N7Y1"/>
<dbReference type="GO" id="GO:0004674">
    <property type="term" value="F:protein serine/threonine kinase activity"/>
    <property type="evidence" value="ECO:0007669"/>
    <property type="project" value="UniProtKB-EC"/>
</dbReference>
<dbReference type="Proteomes" id="UP000011910">
    <property type="component" value="Unassembled WGS sequence"/>
</dbReference>
<evidence type="ECO:0000256" key="1">
    <source>
        <dbReference type="ARBA" id="ARBA00010886"/>
    </source>
</evidence>
<dbReference type="PANTHER" id="PTHR43671:SF13">
    <property type="entry name" value="SERINE_THREONINE-PROTEIN KINASE NEK2"/>
    <property type="match status" value="1"/>
</dbReference>
<feature type="binding site" evidence="7">
    <location>
        <position position="44"/>
    </location>
    <ligand>
        <name>ATP</name>
        <dbReference type="ChEBI" id="CHEBI:30616"/>
    </ligand>
</feature>
<keyword evidence="4 7" id="KW-0547">Nucleotide-binding</keyword>
<dbReference type="PROSITE" id="PS50011">
    <property type="entry name" value="PROTEIN_KINASE_DOM"/>
    <property type="match status" value="1"/>
</dbReference>
<dbReference type="SMART" id="SM00220">
    <property type="entry name" value="S_TKc"/>
    <property type="match status" value="1"/>
</dbReference>
<dbReference type="GO" id="GO:0005524">
    <property type="term" value="F:ATP binding"/>
    <property type="evidence" value="ECO:0007669"/>
    <property type="project" value="UniProtKB-UniRule"/>
</dbReference>
<evidence type="ECO:0000256" key="3">
    <source>
        <dbReference type="ARBA" id="ARBA00022679"/>
    </source>
</evidence>
<dbReference type="RefSeq" id="WP_009194962.1">
    <property type="nucleotide sequence ID" value="NZ_AODQ01000029.1"/>
</dbReference>
<evidence type="ECO:0000256" key="4">
    <source>
        <dbReference type="ARBA" id="ARBA00022741"/>
    </source>
</evidence>
<dbReference type="EMBL" id="AODQ01000029">
    <property type="protein sequence ID" value="EMR03311.1"/>
    <property type="molecule type" value="Genomic_DNA"/>
</dbReference>
<evidence type="ECO:0000259" key="9">
    <source>
        <dbReference type="PROSITE" id="PS50011"/>
    </source>
</evidence>
<keyword evidence="5 10" id="KW-0418">Kinase</keyword>
<protein>
    <recommendedName>
        <fullName evidence="2">non-specific serine/threonine protein kinase</fullName>
        <ecNumber evidence="2">2.7.11.1</ecNumber>
    </recommendedName>
</protein>
<keyword evidence="6 7" id="KW-0067">ATP-binding</keyword>
<accession>M7N7Y1</accession>
<evidence type="ECO:0000256" key="6">
    <source>
        <dbReference type="ARBA" id="ARBA00022840"/>
    </source>
</evidence>
<name>M7N7Y1_9BACT</name>
<dbReference type="Gene3D" id="1.10.510.10">
    <property type="entry name" value="Transferase(Phosphotransferase) domain 1"/>
    <property type="match status" value="1"/>
</dbReference>
<feature type="compositionally biased region" description="Polar residues" evidence="8">
    <location>
        <begin position="379"/>
        <end position="392"/>
    </location>
</feature>
<keyword evidence="3 10" id="KW-0808">Transferase</keyword>